<protein>
    <submittedName>
        <fullName evidence="2">Uncharacterized protein</fullName>
    </submittedName>
</protein>
<reference evidence="2 3" key="1">
    <citation type="submission" date="2021-03" db="EMBL/GenBank/DDBJ databases">
        <authorList>
            <person name="King G.J."/>
            <person name="Bancroft I."/>
            <person name="Baten A."/>
            <person name="Bloomfield J."/>
            <person name="Borpatragohain P."/>
            <person name="He Z."/>
            <person name="Irish N."/>
            <person name="Irwin J."/>
            <person name="Liu K."/>
            <person name="Mauleon R.P."/>
            <person name="Moore J."/>
            <person name="Morris R."/>
            <person name="Ostergaard L."/>
            <person name="Wang B."/>
            <person name="Wells R."/>
        </authorList>
    </citation>
    <scope>NUCLEOTIDE SEQUENCE [LARGE SCALE GENOMIC DNA]</scope>
    <source>
        <strain evidence="2">R-o-18</strain>
        <tissue evidence="2">Leaf</tissue>
    </source>
</reference>
<proteinExistence type="predicted"/>
<dbReference type="EMBL" id="JADBGQ010000001">
    <property type="protein sequence ID" value="KAG5414620.1"/>
    <property type="molecule type" value="Genomic_DNA"/>
</dbReference>
<name>A0ABQ7NUV0_BRACM</name>
<evidence type="ECO:0000256" key="1">
    <source>
        <dbReference type="SAM" id="MobiDB-lite"/>
    </source>
</evidence>
<evidence type="ECO:0000313" key="2">
    <source>
        <dbReference type="EMBL" id="KAG5414620.1"/>
    </source>
</evidence>
<feature type="region of interest" description="Disordered" evidence="1">
    <location>
        <begin position="1"/>
        <end position="29"/>
    </location>
</feature>
<organism evidence="2 3">
    <name type="scientific">Brassica rapa subsp. trilocularis</name>
    <dbReference type="NCBI Taxonomy" id="1813537"/>
    <lineage>
        <taxon>Eukaryota</taxon>
        <taxon>Viridiplantae</taxon>
        <taxon>Streptophyta</taxon>
        <taxon>Embryophyta</taxon>
        <taxon>Tracheophyta</taxon>
        <taxon>Spermatophyta</taxon>
        <taxon>Magnoliopsida</taxon>
        <taxon>eudicotyledons</taxon>
        <taxon>Gunneridae</taxon>
        <taxon>Pentapetalae</taxon>
        <taxon>rosids</taxon>
        <taxon>malvids</taxon>
        <taxon>Brassicales</taxon>
        <taxon>Brassicaceae</taxon>
        <taxon>Brassiceae</taxon>
        <taxon>Brassica</taxon>
    </lineage>
</organism>
<comment type="caution">
    <text evidence="2">The sequence shown here is derived from an EMBL/GenBank/DDBJ whole genome shotgun (WGS) entry which is preliminary data.</text>
</comment>
<keyword evidence="3" id="KW-1185">Reference proteome</keyword>
<accession>A0ABQ7NUV0</accession>
<gene>
    <name evidence="2" type="primary">A01p039390.1_BraROA</name>
    <name evidence="2" type="ORF">IGI04_002187</name>
</gene>
<dbReference type="Proteomes" id="UP000823674">
    <property type="component" value="Chromosome A01"/>
</dbReference>
<sequence>MKGSKKRVVSKPSSSRTIVKANPNDNKSVTIEPPIVSSYNDQIRPLLDTTRKIIVSETCRRWITSLHKAHRITGPSPASLTSLVGLAAKGVGSTPEYF</sequence>
<evidence type="ECO:0000313" key="3">
    <source>
        <dbReference type="Proteomes" id="UP000823674"/>
    </source>
</evidence>